<dbReference type="AlphaFoldDB" id="A0A9D3S071"/>
<keyword evidence="4" id="KW-0175">Coiled coil</keyword>
<evidence type="ECO:0000256" key="4">
    <source>
        <dbReference type="SAM" id="Coils"/>
    </source>
</evidence>
<evidence type="ECO:0000256" key="2">
    <source>
        <dbReference type="ARBA" id="ARBA00022741"/>
    </source>
</evidence>
<dbReference type="PANTHER" id="PTHR10903:SF107">
    <property type="entry name" value="GTPASE IMAP FAMILY MEMBER 4-LIKE-RELATED"/>
    <property type="match status" value="1"/>
</dbReference>
<keyword evidence="8" id="KW-1185">Reference proteome</keyword>
<dbReference type="PANTHER" id="PTHR10903">
    <property type="entry name" value="GTPASE, IMAP FAMILY MEMBER-RELATED"/>
    <property type="match status" value="1"/>
</dbReference>
<dbReference type="InterPro" id="IPR006703">
    <property type="entry name" value="G_AIG1"/>
</dbReference>
<evidence type="ECO:0000313" key="8">
    <source>
        <dbReference type="Proteomes" id="UP001044222"/>
    </source>
</evidence>
<feature type="region of interest" description="Disordered" evidence="5">
    <location>
        <begin position="730"/>
        <end position="779"/>
    </location>
</feature>
<dbReference type="PROSITE" id="PS51720">
    <property type="entry name" value="G_AIG1"/>
    <property type="match status" value="3"/>
</dbReference>
<keyword evidence="3" id="KW-0342">GTP-binding</keyword>
<dbReference type="Gene3D" id="3.40.50.300">
    <property type="entry name" value="P-loop containing nucleotide triphosphate hydrolases"/>
    <property type="match status" value="3"/>
</dbReference>
<feature type="compositionally biased region" description="Polar residues" evidence="5">
    <location>
        <begin position="857"/>
        <end position="876"/>
    </location>
</feature>
<dbReference type="Proteomes" id="UP001044222">
    <property type="component" value="Unassembled WGS sequence"/>
</dbReference>
<dbReference type="FunFam" id="3.40.50.300:FF:001809">
    <property type="entry name" value="Si:ch1073-365p7.2"/>
    <property type="match status" value="3"/>
</dbReference>
<comment type="caution">
    <text evidence="7">The sequence shown here is derived from an EMBL/GenBank/DDBJ whole genome shotgun (WGS) entry which is preliminary data.</text>
</comment>
<name>A0A9D3S071_ANGAN</name>
<feature type="compositionally biased region" description="Polar residues" evidence="5">
    <location>
        <begin position="769"/>
        <end position="779"/>
    </location>
</feature>
<keyword evidence="2" id="KW-0547">Nucleotide-binding</keyword>
<accession>A0A9D3S071</accession>
<proteinExistence type="inferred from homology"/>
<feature type="compositionally biased region" description="Polar residues" evidence="5">
    <location>
        <begin position="833"/>
        <end position="847"/>
    </location>
</feature>
<dbReference type="GO" id="GO:0005525">
    <property type="term" value="F:GTP binding"/>
    <property type="evidence" value="ECO:0007669"/>
    <property type="project" value="UniProtKB-KW"/>
</dbReference>
<sequence length="904" mass="102804">MATDSSLLRNDESKELRIVLLGGRWGGKSSAGNTILGEERFESGRQRTAKSDDRHATVAGRKLILVDTPGWKGHLSLRETTEADRREIKQSVCKCPPGPHAFLLVVPVDSAFTEEHRRSLVDHLTLLGDKVWKYSMVLFTCGDWLREKSIEEHIETEGDALQWLTDKCRNRFHILNNKNREDPTQVSQLLDKIEEMVAENNGGHFEVDESTRQMILTKKMEVEAKATERKMQTDKRREELSRLLQGAEQPTELRVVLLGSRNAGKSASGNTILGSEEFDIKKGTSKSVVKRACVEGTPITIVDTPGWWQGFSVRDTTKQGKQELTRSASLCPPGPHVFLLVIDTDVAFTERQREAVEEHLQLISGRAWNRTMILFSRADWLGAKSIEQHIEEEGKALQWLVEKCGNRYHALDNKNKDNKAQVAELLQKMKEVVAGNGGSFHEVDGRALQSIEEDRKAVEEKAKRRMTKAKEQRKRFQGTNIHLPEMKVVLMGQKSSGKNAVGTTMLDRDAFPSCETACCEIEEGVVFGRRLTVVNTPGWWDNLARCTLEQDKEIMRGLSLCLPGPHTVLLVIPVDVAYRERHRRALEDHLCCLGEDVWRHTIVLFTYGDRLGETSVEQHIEREGWPLQWVVEKCGNRYQLFNNKNRGDGAQVAELLEKMEEMVAGNDGEQFSPDMSQVYREVENELKRKVAEEMKVCYVEEMNWREKELKEQFEEEWRRREKELFEKFGDSSVKGKQPAKLKIKPSTALPSKERKIRKEQRKNEEKTSQDNYPQKLSEGMVSQSRGWKLRFWMRNSLEFGPPSMSEGMDSQNSSSNLHFRRRNSLEFGPPSIGGSTEQMWTESTTGPQEALRKRRQSWSPSTFSTASTGQDSGITSRLGSLRSLTISEYPAESDAALPPGTGSR</sequence>
<comment type="similarity">
    <text evidence="1">Belongs to the TRAFAC class TrmE-Era-EngA-EngB-Septin-like GTPase superfamily. AIG1/Toc34/Toc159-like paraseptin GTPase family. IAN subfamily.</text>
</comment>
<dbReference type="EMBL" id="JAFIRN010000004">
    <property type="protein sequence ID" value="KAG5849765.1"/>
    <property type="molecule type" value="Genomic_DNA"/>
</dbReference>
<dbReference type="CDD" id="cd01852">
    <property type="entry name" value="AIG1"/>
    <property type="match status" value="1"/>
</dbReference>
<feature type="domain" description="AIG1-type G" evidence="6">
    <location>
        <begin position="13"/>
        <end position="214"/>
    </location>
</feature>
<dbReference type="Pfam" id="PF04548">
    <property type="entry name" value="AIG1"/>
    <property type="match status" value="3"/>
</dbReference>
<dbReference type="SUPFAM" id="SSF52540">
    <property type="entry name" value="P-loop containing nucleoside triphosphate hydrolases"/>
    <property type="match status" value="3"/>
</dbReference>
<organism evidence="7 8">
    <name type="scientific">Anguilla anguilla</name>
    <name type="common">European freshwater eel</name>
    <name type="synonym">Muraena anguilla</name>
    <dbReference type="NCBI Taxonomy" id="7936"/>
    <lineage>
        <taxon>Eukaryota</taxon>
        <taxon>Metazoa</taxon>
        <taxon>Chordata</taxon>
        <taxon>Craniata</taxon>
        <taxon>Vertebrata</taxon>
        <taxon>Euteleostomi</taxon>
        <taxon>Actinopterygii</taxon>
        <taxon>Neopterygii</taxon>
        <taxon>Teleostei</taxon>
        <taxon>Anguilliformes</taxon>
        <taxon>Anguillidae</taxon>
        <taxon>Anguilla</taxon>
    </lineage>
</organism>
<dbReference type="InterPro" id="IPR027417">
    <property type="entry name" value="P-loop_NTPase"/>
</dbReference>
<evidence type="ECO:0000313" key="7">
    <source>
        <dbReference type="EMBL" id="KAG5849765.1"/>
    </source>
</evidence>
<feature type="domain" description="AIG1-type G" evidence="6">
    <location>
        <begin position="250"/>
        <end position="450"/>
    </location>
</feature>
<feature type="coiled-coil region" evidence="4">
    <location>
        <begin position="408"/>
        <end position="479"/>
    </location>
</feature>
<feature type="domain" description="AIG1-type G" evidence="6">
    <location>
        <begin position="483"/>
        <end position="680"/>
    </location>
</feature>
<evidence type="ECO:0000256" key="3">
    <source>
        <dbReference type="ARBA" id="ARBA00023134"/>
    </source>
</evidence>
<protein>
    <recommendedName>
        <fullName evidence="6">AIG1-type G domain-containing protein</fullName>
    </recommendedName>
</protein>
<evidence type="ECO:0000256" key="5">
    <source>
        <dbReference type="SAM" id="MobiDB-lite"/>
    </source>
</evidence>
<reference evidence="7" key="1">
    <citation type="submission" date="2021-01" db="EMBL/GenBank/DDBJ databases">
        <title>A chromosome-scale assembly of European eel, Anguilla anguilla.</title>
        <authorList>
            <person name="Henkel C."/>
            <person name="Jong-Raadsen S.A."/>
            <person name="Dufour S."/>
            <person name="Weltzien F.-A."/>
            <person name="Palstra A.P."/>
            <person name="Pelster B."/>
            <person name="Spaink H.P."/>
            <person name="Van Den Thillart G.E."/>
            <person name="Jansen H."/>
            <person name="Zahm M."/>
            <person name="Klopp C."/>
            <person name="Cedric C."/>
            <person name="Louis A."/>
            <person name="Berthelot C."/>
            <person name="Parey E."/>
            <person name="Roest Crollius H."/>
            <person name="Montfort J."/>
            <person name="Robinson-Rechavi M."/>
            <person name="Bucao C."/>
            <person name="Bouchez O."/>
            <person name="Gislard M."/>
            <person name="Lluch J."/>
            <person name="Milhes M."/>
            <person name="Lampietro C."/>
            <person name="Lopez Roques C."/>
            <person name="Donnadieu C."/>
            <person name="Braasch I."/>
            <person name="Desvignes T."/>
            <person name="Postlethwait J."/>
            <person name="Bobe J."/>
            <person name="Guiguen Y."/>
            <person name="Dirks R."/>
        </authorList>
    </citation>
    <scope>NUCLEOTIDE SEQUENCE</scope>
    <source>
        <strain evidence="7">Tag_6206</strain>
        <tissue evidence="7">Liver</tissue>
    </source>
</reference>
<dbReference type="InterPro" id="IPR045058">
    <property type="entry name" value="GIMA/IAN/Toc"/>
</dbReference>
<evidence type="ECO:0000256" key="1">
    <source>
        <dbReference type="ARBA" id="ARBA00008535"/>
    </source>
</evidence>
<gene>
    <name evidence="7" type="ORF">ANANG_G00075180</name>
</gene>
<feature type="region of interest" description="Disordered" evidence="5">
    <location>
        <begin position="823"/>
        <end position="876"/>
    </location>
</feature>
<evidence type="ECO:0000259" key="6">
    <source>
        <dbReference type="PROSITE" id="PS51720"/>
    </source>
</evidence>